<feature type="compositionally biased region" description="Basic and acidic residues" evidence="4">
    <location>
        <begin position="147"/>
        <end position="165"/>
    </location>
</feature>
<sequence>MTAERTSEGSFPMERSSGPGNRLATGTGRQLEPQREREGTLAHVVETLLDKGLVLNADIMVSVAGVELLGIRIRAALASFDTAARYGLEFPAGTDTGTVAWREAIEPKETCPSCGKTAPTAQLLEEYCPWCGWQSARVLRGGEGGGESDRQLTDEQAQRAGDRDE</sequence>
<keyword evidence="1" id="KW-0304">Gas vesicle</keyword>
<dbReference type="EMBL" id="JBHTCQ010000001">
    <property type="protein sequence ID" value="MFC7404290.1"/>
    <property type="molecule type" value="Genomic_DNA"/>
</dbReference>
<dbReference type="RefSeq" id="WP_382391536.1">
    <property type="nucleotide sequence ID" value="NZ_JBHTCQ010000001.1"/>
</dbReference>
<evidence type="ECO:0000256" key="2">
    <source>
        <dbReference type="ARBA" id="ARBA00035108"/>
    </source>
</evidence>
<protein>
    <submittedName>
        <fullName evidence="5">Gas vesicle protein</fullName>
    </submittedName>
</protein>
<dbReference type="PANTHER" id="PTHR35344">
    <property type="entry name" value="GAS VESICLE STRUCTURAL PROTEIN 2-RELATED"/>
    <property type="match status" value="1"/>
</dbReference>
<dbReference type="InterPro" id="IPR018493">
    <property type="entry name" value="GvpA-like_CS"/>
</dbReference>
<dbReference type="InterPro" id="IPR000638">
    <property type="entry name" value="Gas-vesicle_GvpA-like"/>
</dbReference>
<feature type="region of interest" description="Disordered" evidence="4">
    <location>
        <begin position="1"/>
        <end position="38"/>
    </location>
</feature>
<keyword evidence="6" id="KW-1185">Reference proteome</keyword>
<name>A0ABW2Q4A6_9MICO</name>
<gene>
    <name evidence="5" type="ORF">ACFQQL_04140</name>
</gene>
<evidence type="ECO:0000313" key="6">
    <source>
        <dbReference type="Proteomes" id="UP001596455"/>
    </source>
</evidence>
<organism evidence="5 6">
    <name type="scientific">Georgenia alba</name>
    <dbReference type="NCBI Taxonomy" id="2233858"/>
    <lineage>
        <taxon>Bacteria</taxon>
        <taxon>Bacillati</taxon>
        <taxon>Actinomycetota</taxon>
        <taxon>Actinomycetes</taxon>
        <taxon>Micrococcales</taxon>
        <taxon>Bogoriellaceae</taxon>
        <taxon>Georgenia</taxon>
    </lineage>
</organism>
<comment type="subcellular location">
    <subcellularLocation>
        <location evidence="2">Gas vesicle</location>
    </subcellularLocation>
</comment>
<reference evidence="6" key="1">
    <citation type="journal article" date="2019" name="Int. J. Syst. Evol. Microbiol.">
        <title>The Global Catalogue of Microorganisms (GCM) 10K type strain sequencing project: providing services to taxonomists for standard genome sequencing and annotation.</title>
        <authorList>
            <consortium name="The Broad Institute Genomics Platform"/>
            <consortium name="The Broad Institute Genome Sequencing Center for Infectious Disease"/>
            <person name="Wu L."/>
            <person name="Ma J."/>
        </authorList>
    </citation>
    <scope>NUCLEOTIDE SEQUENCE [LARGE SCALE GENOMIC DNA]</scope>
    <source>
        <strain evidence="6">JCM 1490</strain>
    </source>
</reference>
<dbReference type="Pfam" id="PF00741">
    <property type="entry name" value="Gas_vesicle"/>
    <property type="match status" value="1"/>
</dbReference>
<evidence type="ECO:0000313" key="5">
    <source>
        <dbReference type="EMBL" id="MFC7404290.1"/>
    </source>
</evidence>
<feature type="region of interest" description="Disordered" evidence="4">
    <location>
        <begin position="142"/>
        <end position="165"/>
    </location>
</feature>
<dbReference type="InterPro" id="IPR050530">
    <property type="entry name" value="GvpA"/>
</dbReference>
<proteinExistence type="inferred from homology"/>
<evidence type="ECO:0000256" key="3">
    <source>
        <dbReference type="ARBA" id="ARBA00035646"/>
    </source>
</evidence>
<dbReference type="PROSITE" id="PS00669">
    <property type="entry name" value="GAS_VESICLE_A_2"/>
    <property type="match status" value="1"/>
</dbReference>
<dbReference type="PANTHER" id="PTHR35344:SF4">
    <property type="entry name" value="GAS VESICLE PROTEIN A1"/>
    <property type="match status" value="1"/>
</dbReference>
<comment type="caution">
    <text evidence="5">The sequence shown here is derived from an EMBL/GenBank/DDBJ whole genome shotgun (WGS) entry which is preliminary data.</text>
</comment>
<accession>A0ABW2Q4A6</accession>
<comment type="similarity">
    <text evidence="3">Belongs to the gas vesicle GvpA family.</text>
</comment>
<evidence type="ECO:0000256" key="1">
    <source>
        <dbReference type="ARBA" id="ARBA00022987"/>
    </source>
</evidence>
<dbReference type="Proteomes" id="UP001596455">
    <property type="component" value="Unassembled WGS sequence"/>
</dbReference>
<evidence type="ECO:0000256" key="4">
    <source>
        <dbReference type="SAM" id="MobiDB-lite"/>
    </source>
</evidence>